<gene>
    <name evidence="2" type="ORF">Fcan01_14777</name>
</gene>
<dbReference type="OMA" id="ENIFAMV"/>
<feature type="chain" id="PRO_5012872544" evidence="1">
    <location>
        <begin position="21"/>
        <end position="155"/>
    </location>
</feature>
<proteinExistence type="predicted"/>
<evidence type="ECO:0000313" key="3">
    <source>
        <dbReference type="Proteomes" id="UP000198287"/>
    </source>
</evidence>
<keyword evidence="3" id="KW-1185">Reference proteome</keyword>
<sequence>MNSLAVSFILGVFCVSLSTSMKDPTCRGQKMEVAEPDMQVWKDCLKEIAPEINTEDDQAKIEKKIPKEKMACLGKCFMMKEGLVDDKGMPSKDMMMTKINATMPMEVMEEMDSAMGKCVDETGKGVDPNDPTCMTYQPLTQCMMVAFMEICKLKD</sequence>
<dbReference type="AlphaFoldDB" id="A0A226DXH4"/>
<dbReference type="Gene3D" id="1.10.238.20">
    <property type="entry name" value="Pheromone/general odorant binding protein domain"/>
    <property type="match status" value="1"/>
</dbReference>
<dbReference type="Pfam" id="PF01395">
    <property type="entry name" value="PBP_GOBP"/>
    <property type="match status" value="1"/>
</dbReference>
<dbReference type="OrthoDB" id="8281437at2759"/>
<keyword evidence="1" id="KW-0732">Signal</keyword>
<evidence type="ECO:0000256" key="1">
    <source>
        <dbReference type="SAM" id="SignalP"/>
    </source>
</evidence>
<dbReference type="InterPro" id="IPR036728">
    <property type="entry name" value="PBP_GOBP_sf"/>
</dbReference>
<dbReference type="InterPro" id="IPR006170">
    <property type="entry name" value="PBP/GOBP"/>
</dbReference>
<organism evidence="2 3">
    <name type="scientific">Folsomia candida</name>
    <name type="common">Springtail</name>
    <dbReference type="NCBI Taxonomy" id="158441"/>
    <lineage>
        <taxon>Eukaryota</taxon>
        <taxon>Metazoa</taxon>
        <taxon>Ecdysozoa</taxon>
        <taxon>Arthropoda</taxon>
        <taxon>Hexapoda</taxon>
        <taxon>Collembola</taxon>
        <taxon>Entomobryomorpha</taxon>
        <taxon>Isotomoidea</taxon>
        <taxon>Isotomidae</taxon>
        <taxon>Proisotominae</taxon>
        <taxon>Folsomia</taxon>
    </lineage>
</organism>
<comment type="caution">
    <text evidence="2">The sequence shown here is derived from an EMBL/GenBank/DDBJ whole genome shotgun (WGS) entry which is preliminary data.</text>
</comment>
<reference evidence="2 3" key="1">
    <citation type="submission" date="2015-12" db="EMBL/GenBank/DDBJ databases">
        <title>The genome of Folsomia candida.</title>
        <authorList>
            <person name="Faddeeva A."/>
            <person name="Derks M.F."/>
            <person name="Anvar Y."/>
            <person name="Smit S."/>
            <person name="Van Straalen N."/>
            <person name="Roelofs D."/>
        </authorList>
    </citation>
    <scope>NUCLEOTIDE SEQUENCE [LARGE SCALE GENOMIC DNA]</scope>
    <source>
        <strain evidence="2 3">VU population</strain>
        <tissue evidence="2">Whole body</tissue>
    </source>
</reference>
<feature type="signal peptide" evidence="1">
    <location>
        <begin position="1"/>
        <end position="20"/>
    </location>
</feature>
<dbReference type="EMBL" id="LNIX01000009">
    <property type="protein sequence ID" value="OXA49973.1"/>
    <property type="molecule type" value="Genomic_DNA"/>
</dbReference>
<dbReference type="Proteomes" id="UP000198287">
    <property type="component" value="Unassembled WGS sequence"/>
</dbReference>
<accession>A0A226DXH4</accession>
<dbReference type="GO" id="GO:0005549">
    <property type="term" value="F:odorant binding"/>
    <property type="evidence" value="ECO:0007669"/>
    <property type="project" value="InterPro"/>
</dbReference>
<evidence type="ECO:0000313" key="2">
    <source>
        <dbReference type="EMBL" id="OXA49973.1"/>
    </source>
</evidence>
<name>A0A226DXH4_FOLCA</name>
<protein>
    <submittedName>
        <fullName evidence="2">Uncharacterized protein</fullName>
    </submittedName>
</protein>
<dbReference type="SUPFAM" id="SSF47565">
    <property type="entry name" value="Insect pheromone/odorant-binding proteins"/>
    <property type="match status" value="1"/>
</dbReference>